<gene>
    <name evidence="3" type="ORF">SKTS_13570</name>
</gene>
<feature type="region of interest" description="Disordered" evidence="1">
    <location>
        <begin position="1"/>
        <end position="68"/>
    </location>
</feature>
<dbReference type="RefSeq" id="WP_173062236.1">
    <property type="nucleotide sequence ID" value="NZ_AP022853.1"/>
</dbReference>
<dbReference type="InterPro" id="IPR041227">
    <property type="entry name" value="FluMu_N"/>
</dbReference>
<keyword evidence="4" id="KW-1185">Reference proteome</keyword>
<sequence>MAKTTPRAAAKTGSAKPAGNAGATEQENAGAGADNQEQGNGAGATTGSASAGTSEPGEDSHSGQAAEPVAMLRVAARVNGFRRCGRAWPSAAVTVPASDFSGEQIDILKRDPELVVTEVAE</sequence>
<evidence type="ECO:0000313" key="4">
    <source>
        <dbReference type="Proteomes" id="UP000502260"/>
    </source>
</evidence>
<dbReference type="EMBL" id="AP022853">
    <property type="protein sequence ID" value="BCB26471.1"/>
    <property type="molecule type" value="Genomic_DNA"/>
</dbReference>
<dbReference type="Proteomes" id="UP000502260">
    <property type="component" value="Chromosome"/>
</dbReference>
<name>A0A6F8VBE8_9PROT</name>
<proteinExistence type="predicted"/>
<organism evidence="3 4">
    <name type="scientific">Sulfurimicrobium lacus</name>
    <dbReference type="NCBI Taxonomy" id="2715678"/>
    <lineage>
        <taxon>Bacteria</taxon>
        <taxon>Pseudomonadati</taxon>
        <taxon>Pseudomonadota</taxon>
        <taxon>Betaproteobacteria</taxon>
        <taxon>Nitrosomonadales</taxon>
        <taxon>Sulfuricellaceae</taxon>
        <taxon>Sulfurimicrobium</taxon>
    </lineage>
</organism>
<accession>A0A6F8VBE8</accession>
<evidence type="ECO:0000259" key="2">
    <source>
        <dbReference type="Pfam" id="PF17891"/>
    </source>
</evidence>
<feature type="compositionally biased region" description="Low complexity" evidence="1">
    <location>
        <begin position="43"/>
        <end position="54"/>
    </location>
</feature>
<dbReference type="SUPFAM" id="SSF160059">
    <property type="entry name" value="PriA/YqbF domain"/>
    <property type="match status" value="1"/>
</dbReference>
<evidence type="ECO:0000313" key="3">
    <source>
        <dbReference type="EMBL" id="BCB26471.1"/>
    </source>
</evidence>
<reference evidence="4" key="1">
    <citation type="submission" date="2020-03" db="EMBL/GenBank/DDBJ databases">
        <title>Complete genome sequence of sulfur-oxidizing bacterium skT11.</title>
        <authorList>
            <person name="Kanda M."/>
            <person name="Kojima H."/>
            <person name="Fukui M."/>
        </authorList>
    </citation>
    <scope>NUCLEOTIDE SEQUENCE [LARGE SCALE GENOMIC DNA]</scope>
    <source>
        <strain evidence="4">skT11</strain>
    </source>
</reference>
<dbReference type="AlphaFoldDB" id="A0A6F8VBE8"/>
<feature type="domain" description="Mu-like prophage FluMu N-terminal" evidence="2">
    <location>
        <begin position="77"/>
        <end position="120"/>
    </location>
</feature>
<protein>
    <recommendedName>
        <fullName evidence="2">Mu-like prophage FluMu N-terminal domain-containing protein</fullName>
    </recommendedName>
</protein>
<dbReference type="KEGG" id="slac:SKTS_13570"/>
<dbReference type="Pfam" id="PF17891">
    <property type="entry name" value="FluMu_N"/>
    <property type="match status" value="1"/>
</dbReference>
<evidence type="ECO:0000256" key="1">
    <source>
        <dbReference type="SAM" id="MobiDB-lite"/>
    </source>
</evidence>
<dbReference type="Gene3D" id="3.40.5.80">
    <property type="match status" value="1"/>
</dbReference>